<evidence type="ECO:0000256" key="1">
    <source>
        <dbReference type="SAM" id="MobiDB-lite"/>
    </source>
</evidence>
<name>A0A917VRI5_9NOCA</name>
<evidence type="ECO:0000313" key="2">
    <source>
        <dbReference type="EMBL" id="GGL10640.1"/>
    </source>
</evidence>
<protein>
    <submittedName>
        <fullName evidence="2">Uncharacterized protein</fullName>
    </submittedName>
</protein>
<comment type="caution">
    <text evidence="2">The sequence shown here is derived from an EMBL/GenBank/DDBJ whole genome shotgun (WGS) entry which is preliminary data.</text>
</comment>
<proteinExistence type="predicted"/>
<dbReference type="RefSeq" id="WP_058853947.1">
    <property type="nucleotide sequence ID" value="NZ_BMMH01000004.1"/>
</dbReference>
<reference evidence="2" key="1">
    <citation type="journal article" date="2014" name="Int. J. Syst. Evol. Microbiol.">
        <title>Complete genome sequence of Corynebacterium casei LMG S-19264T (=DSM 44701T), isolated from a smear-ripened cheese.</title>
        <authorList>
            <consortium name="US DOE Joint Genome Institute (JGI-PGF)"/>
            <person name="Walter F."/>
            <person name="Albersmeier A."/>
            <person name="Kalinowski J."/>
            <person name="Ruckert C."/>
        </authorList>
    </citation>
    <scope>NUCLEOTIDE SEQUENCE</scope>
    <source>
        <strain evidence="2">CGMCC 4.3508</strain>
    </source>
</reference>
<dbReference type="EMBL" id="BMMH01000004">
    <property type="protein sequence ID" value="GGL10640.1"/>
    <property type="molecule type" value="Genomic_DNA"/>
</dbReference>
<gene>
    <name evidence="2" type="ORF">GCM10011588_26400</name>
</gene>
<feature type="region of interest" description="Disordered" evidence="1">
    <location>
        <begin position="26"/>
        <end position="55"/>
    </location>
</feature>
<organism evidence="2 3">
    <name type="scientific">Nocardia jinanensis</name>
    <dbReference type="NCBI Taxonomy" id="382504"/>
    <lineage>
        <taxon>Bacteria</taxon>
        <taxon>Bacillati</taxon>
        <taxon>Actinomycetota</taxon>
        <taxon>Actinomycetes</taxon>
        <taxon>Mycobacteriales</taxon>
        <taxon>Nocardiaceae</taxon>
        <taxon>Nocardia</taxon>
    </lineage>
</organism>
<dbReference type="AlphaFoldDB" id="A0A917VRI5"/>
<keyword evidence="3" id="KW-1185">Reference proteome</keyword>
<evidence type="ECO:0000313" key="3">
    <source>
        <dbReference type="Proteomes" id="UP000638263"/>
    </source>
</evidence>
<reference evidence="2" key="2">
    <citation type="submission" date="2020-09" db="EMBL/GenBank/DDBJ databases">
        <authorList>
            <person name="Sun Q."/>
            <person name="Zhou Y."/>
        </authorList>
    </citation>
    <scope>NUCLEOTIDE SEQUENCE</scope>
    <source>
        <strain evidence="2">CGMCC 4.3508</strain>
    </source>
</reference>
<sequence length="285" mass="30576">MASGTRSRAQVLHGVDGVVDALNTKGSRAASGPMSGGAVREKNPATSAFDPSRPVGIHNLPPREQLRFTDLHHNNAFLVAYDSTPVGIYKWRENEKYTENEAHAYDASLLLGLSVVPPTRTFVGPLGKGSFQEYVLNRGGSHDTRSPAGQEVGAFDYIMAHADRTSDNALALVRPRGKIAATDNELIMQERVPVGNGNILVSGFVADNVNQPLDASLLGTLGKVDPEAFSRGLQAMGYSRDGADWSAERLVEIQREGMITGAAWGGPIIRTGERPIYLSAQGRVL</sequence>
<accession>A0A917VRI5</accession>
<dbReference type="Proteomes" id="UP000638263">
    <property type="component" value="Unassembled WGS sequence"/>
</dbReference>